<reference evidence="2" key="1">
    <citation type="journal article" date="2024" name="Proc. Natl. Acad. Sci. U.S.A.">
        <title>Extraordinary preservation of gene collinearity over three hundred million years revealed in homosporous lycophytes.</title>
        <authorList>
            <person name="Li C."/>
            <person name="Wickell D."/>
            <person name="Kuo L.Y."/>
            <person name="Chen X."/>
            <person name="Nie B."/>
            <person name="Liao X."/>
            <person name="Peng D."/>
            <person name="Ji J."/>
            <person name="Jenkins J."/>
            <person name="Williams M."/>
            <person name="Shu S."/>
            <person name="Plott C."/>
            <person name="Barry K."/>
            <person name="Rajasekar S."/>
            <person name="Grimwood J."/>
            <person name="Han X."/>
            <person name="Sun S."/>
            <person name="Hou Z."/>
            <person name="He W."/>
            <person name="Dai G."/>
            <person name="Sun C."/>
            <person name="Schmutz J."/>
            <person name="Leebens-Mack J.H."/>
            <person name="Li F.W."/>
            <person name="Wang L."/>
        </authorList>
    </citation>
    <scope>NUCLEOTIDE SEQUENCE [LARGE SCALE GENOMIC DNA]</scope>
    <source>
        <strain evidence="2">cv. PW_Plant_1</strain>
    </source>
</reference>
<evidence type="ECO:0000313" key="2">
    <source>
        <dbReference type="Proteomes" id="UP001162992"/>
    </source>
</evidence>
<dbReference type="EMBL" id="CM055097">
    <property type="protein sequence ID" value="KAJ7553651.1"/>
    <property type="molecule type" value="Genomic_DNA"/>
</dbReference>
<dbReference type="Proteomes" id="UP001162992">
    <property type="component" value="Chromosome 6"/>
</dbReference>
<gene>
    <name evidence="1" type="ORF">O6H91_06G107100</name>
</gene>
<organism evidence="1 2">
    <name type="scientific">Diphasiastrum complanatum</name>
    <name type="common">Issler's clubmoss</name>
    <name type="synonym">Lycopodium complanatum</name>
    <dbReference type="NCBI Taxonomy" id="34168"/>
    <lineage>
        <taxon>Eukaryota</taxon>
        <taxon>Viridiplantae</taxon>
        <taxon>Streptophyta</taxon>
        <taxon>Embryophyta</taxon>
        <taxon>Tracheophyta</taxon>
        <taxon>Lycopodiopsida</taxon>
        <taxon>Lycopodiales</taxon>
        <taxon>Lycopodiaceae</taxon>
        <taxon>Lycopodioideae</taxon>
        <taxon>Diphasiastrum</taxon>
    </lineage>
</organism>
<comment type="caution">
    <text evidence="1">The sequence shown here is derived from an EMBL/GenBank/DDBJ whole genome shotgun (WGS) entry which is preliminary data.</text>
</comment>
<sequence length="101" mass="11674">MIFMLLRRKNSSIDREALFSEAHFLNVIHLDRNYFMKSLPTDLIENQSSSENCSSAISMEDNISKSLKQILVSSESEVGVKSRGLERSCECFISLFSYFWH</sequence>
<keyword evidence="2" id="KW-1185">Reference proteome</keyword>
<evidence type="ECO:0000313" key="1">
    <source>
        <dbReference type="EMBL" id="KAJ7553651.1"/>
    </source>
</evidence>
<proteinExistence type="predicted"/>
<accession>A0ACC2DHD1</accession>
<name>A0ACC2DHD1_DIPCM</name>
<protein>
    <submittedName>
        <fullName evidence="1">Uncharacterized protein</fullName>
    </submittedName>
</protein>